<feature type="region of interest" description="Disordered" evidence="6">
    <location>
        <begin position="253"/>
        <end position="273"/>
    </location>
</feature>
<dbReference type="PANTHER" id="PTHR47338:SF29">
    <property type="entry name" value="ZN(2)-C6 FUNGAL-TYPE DOMAIN-CONTAINING PROTEIN"/>
    <property type="match status" value="1"/>
</dbReference>
<proteinExistence type="predicted"/>
<dbReference type="GO" id="GO:0008270">
    <property type="term" value="F:zinc ion binding"/>
    <property type="evidence" value="ECO:0007669"/>
    <property type="project" value="InterPro"/>
</dbReference>
<dbReference type="Gene3D" id="4.10.240.10">
    <property type="entry name" value="Zn(2)-C6 fungal-type DNA-binding domain"/>
    <property type="match status" value="1"/>
</dbReference>
<dbReference type="Proteomes" id="UP000724874">
    <property type="component" value="Unassembled WGS sequence"/>
</dbReference>
<name>A0A9P5TFC2_GYMJU</name>
<dbReference type="SUPFAM" id="SSF57701">
    <property type="entry name" value="Zn2/Cys6 DNA-binding domain"/>
    <property type="match status" value="1"/>
</dbReference>
<dbReference type="GO" id="GO:0006351">
    <property type="term" value="P:DNA-templated transcription"/>
    <property type="evidence" value="ECO:0007669"/>
    <property type="project" value="InterPro"/>
</dbReference>
<feature type="compositionally biased region" description="Polar residues" evidence="6">
    <location>
        <begin position="253"/>
        <end position="264"/>
    </location>
</feature>
<evidence type="ECO:0000256" key="5">
    <source>
        <dbReference type="ARBA" id="ARBA00023242"/>
    </source>
</evidence>
<dbReference type="GO" id="GO:0000981">
    <property type="term" value="F:DNA-binding transcription factor activity, RNA polymerase II-specific"/>
    <property type="evidence" value="ECO:0007669"/>
    <property type="project" value="InterPro"/>
</dbReference>
<evidence type="ECO:0000256" key="4">
    <source>
        <dbReference type="ARBA" id="ARBA00023163"/>
    </source>
</evidence>
<evidence type="ECO:0000313" key="8">
    <source>
        <dbReference type="EMBL" id="KAF8873966.1"/>
    </source>
</evidence>
<dbReference type="InterPro" id="IPR001138">
    <property type="entry name" value="Zn2Cys6_DnaBD"/>
</dbReference>
<dbReference type="InterPro" id="IPR007219">
    <property type="entry name" value="XnlR_reg_dom"/>
</dbReference>
<dbReference type="PANTHER" id="PTHR47338">
    <property type="entry name" value="ZN(II)2CYS6 TRANSCRIPTION FACTOR (EUROFUNG)-RELATED"/>
    <property type="match status" value="1"/>
</dbReference>
<keyword evidence="9" id="KW-1185">Reference proteome</keyword>
<dbReference type="Pfam" id="PF04082">
    <property type="entry name" value="Fungal_trans"/>
    <property type="match status" value="1"/>
</dbReference>
<accession>A0A9P5TFC2</accession>
<comment type="subcellular location">
    <subcellularLocation>
        <location evidence="1">Nucleus</location>
    </subcellularLocation>
</comment>
<dbReference type="InterPro" id="IPR050815">
    <property type="entry name" value="TF_fung"/>
</dbReference>
<feature type="domain" description="Zn(2)-C6 fungal-type" evidence="7">
    <location>
        <begin position="21"/>
        <end position="53"/>
    </location>
</feature>
<dbReference type="SMART" id="SM00066">
    <property type="entry name" value="GAL4"/>
    <property type="match status" value="1"/>
</dbReference>
<evidence type="ECO:0000256" key="3">
    <source>
        <dbReference type="ARBA" id="ARBA00023015"/>
    </source>
</evidence>
<keyword evidence="2" id="KW-0479">Metal-binding</keyword>
<feature type="region of interest" description="Disordered" evidence="6">
    <location>
        <begin position="91"/>
        <end position="121"/>
    </location>
</feature>
<dbReference type="PROSITE" id="PS00463">
    <property type="entry name" value="ZN2_CY6_FUNGAL_1"/>
    <property type="match status" value="1"/>
</dbReference>
<comment type="caution">
    <text evidence="8">The sequence shown here is derived from an EMBL/GenBank/DDBJ whole genome shotgun (WGS) entry which is preliminary data.</text>
</comment>
<organism evidence="8 9">
    <name type="scientific">Gymnopilus junonius</name>
    <name type="common">Spectacular rustgill mushroom</name>
    <name type="synonym">Gymnopilus spectabilis subsp. junonius</name>
    <dbReference type="NCBI Taxonomy" id="109634"/>
    <lineage>
        <taxon>Eukaryota</taxon>
        <taxon>Fungi</taxon>
        <taxon>Dikarya</taxon>
        <taxon>Basidiomycota</taxon>
        <taxon>Agaricomycotina</taxon>
        <taxon>Agaricomycetes</taxon>
        <taxon>Agaricomycetidae</taxon>
        <taxon>Agaricales</taxon>
        <taxon>Agaricineae</taxon>
        <taxon>Hymenogastraceae</taxon>
        <taxon>Gymnopilus</taxon>
    </lineage>
</organism>
<evidence type="ECO:0000256" key="2">
    <source>
        <dbReference type="ARBA" id="ARBA00022723"/>
    </source>
</evidence>
<sequence length="555" mass="60983">MHSTGNDERSSNQGYLPRGAACVSCRRRKMKCDGKRPVCSQCDRAGRAEDCEYMTGQERSTVQILEDNISRLEARIQELQNPATPAAAVKLHQPYTGGPSSAQQPPVPSPSRTPPIQDPPRHIAENLMSTFLAHAAQVGFFLNVPRFQASFFINQPTGRPSPALISSAYLWAIRFSHDPSVKVHEAAYLDRATQDAATALSGTHPERIMHTIQAEVLLANYFFASGRFFEGKYHVTTAISMVFSAGLHRIRSATPQQSQTSADNRLSAPRDPTEEGERILALWTVLNLDKTWAIALEERPNFEYSSHALATKIDTPWPLEMEDFEQGRLPPQARTSNTIQNFLNGVATPDLGVSLSAIEAKTAVLWERVATFTRKYQPDSSPETMQTLLQEFNNLTSVLESVLRHLPSPDPQALVRVQDVQKARRAGVVYSMLCAAIIRLNVPLASTGSNAAAKRKMLATARTILEIVLALRSRGPAYLDPIIGTVWIEASQVVFDEVAFIRSARASGSLPAGSADDRAMLSLVQQATSAMSDFSDNIPLTSFQVSKIRETGQSL</sequence>
<dbReference type="Pfam" id="PF00172">
    <property type="entry name" value="Zn_clus"/>
    <property type="match status" value="1"/>
</dbReference>
<reference evidence="8" key="1">
    <citation type="submission" date="2020-11" db="EMBL/GenBank/DDBJ databases">
        <authorList>
            <consortium name="DOE Joint Genome Institute"/>
            <person name="Ahrendt S."/>
            <person name="Riley R."/>
            <person name="Andreopoulos W."/>
            <person name="LaButti K."/>
            <person name="Pangilinan J."/>
            <person name="Ruiz-duenas F.J."/>
            <person name="Barrasa J.M."/>
            <person name="Sanchez-Garcia M."/>
            <person name="Camarero S."/>
            <person name="Miyauchi S."/>
            <person name="Serrano A."/>
            <person name="Linde D."/>
            <person name="Babiker R."/>
            <person name="Drula E."/>
            <person name="Ayuso-Fernandez I."/>
            <person name="Pacheco R."/>
            <person name="Padilla G."/>
            <person name="Ferreira P."/>
            <person name="Barriuso J."/>
            <person name="Kellner H."/>
            <person name="Castanera R."/>
            <person name="Alfaro M."/>
            <person name="Ramirez L."/>
            <person name="Pisabarro A.G."/>
            <person name="Kuo A."/>
            <person name="Tritt A."/>
            <person name="Lipzen A."/>
            <person name="He G."/>
            <person name="Yan M."/>
            <person name="Ng V."/>
            <person name="Cullen D."/>
            <person name="Martin F."/>
            <person name="Rosso M.-N."/>
            <person name="Henrissat B."/>
            <person name="Hibbett D."/>
            <person name="Martinez A.T."/>
            <person name="Grigoriev I.V."/>
        </authorList>
    </citation>
    <scope>NUCLEOTIDE SEQUENCE</scope>
    <source>
        <strain evidence="8">AH 44721</strain>
    </source>
</reference>
<keyword evidence="3" id="KW-0805">Transcription regulation</keyword>
<dbReference type="EMBL" id="JADNYJ010000224">
    <property type="protein sequence ID" value="KAF8873966.1"/>
    <property type="molecule type" value="Genomic_DNA"/>
</dbReference>
<evidence type="ECO:0000256" key="6">
    <source>
        <dbReference type="SAM" id="MobiDB-lite"/>
    </source>
</evidence>
<evidence type="ECO:0000259" key="7">
    <source>
        <dbReference type="PROSITE" id="PS50048"/>
    </source>
</evidence>
<gene>
    <name evidence="8" type="ORF">CPB84DRAFT_1798041</name>
</gene>
<dbReference type="PROSITE" id="PS50048">
    <property type="entry name" value="ZN2_CY6_FUNGAL_2"/>
    <property type="match status" value="1"/>
</dbReference>
<dbReference type="CDD" id="cd12148">
    <property type="entry name" value="fungal_TF_MHR"/>
    <property type="match status" value="1"/>
</dbReference>
<evidence type="ECO:0000313" key="9">
    <source>
        <dbReference type="Proteomes" id="UP000724874"/>
    </source>
</evidence>
<dbReference type="GO" id="GO:0003677">
    <property type="term" value="F:DNA binding"/>
    <property type="evidence" value="ECO:0007669"/>
    <property type="project" value="InterPro"/>
</dbReference>
<feature type="compositionally biased region" description="Pro residues" evidence="6">
    <location>
        <begin position="105"/>
        <end position="118"/>
    </location>
</feature>
<evidence type="ECO:0000256" key="1">
    <source>
        <dbReference type="ARBA" id="ARBA00004123"/>
    </source>
</evidence>
<dbReference type="GO" id="GO:0005634">
    <property type="term" value="C:nucleus"/>
    <property type="evidence" value="ECO:0007669"/>
    <property type="project" value="UniProtKB-SubCell"/>
</dbReference>
<dbReference type="OrthoDB" id="2309723at2759"/>
<keyword evidence="5" id="KW-0539">Nucleus</keyword>
<protein>
    <recommendedName>
        <fullName evidence="7">Zn(2)-C6 fungal-type domain-containing protein</fullName>
    </recommendedName>
</protein>
<dbReference type="InterPro" id="IPR036864">
    <property type="entry name" value="Zn2-C6_fun-type_DNA-bd_sf"/>
</dbReference>
<keyword evidence="4" id="KW-0804">Transcription</keyword>
<dbReference type="CDD" id="cd00067">
    <property type="entry name" value="GAL4"/>
    <property type="match status" value="1"/>
</dbReference>
<dbReference type="AlphaFoldDB" id="A0A9P5TFC2"/>